<dbReference type="Proteomes" id="UP001431209">
    <property type="component" value="Unassembled WGS sequence"/>
</dbReference>
<feature type="chain" id="PRO_5043486871" evidence="1">
    <location>
        <begin position="20"/>
        <end position="188"/>
    </location>
</feature>
<protein>
    <submittedName>
        <fullName evidence="2">ArgC</fullName>
    </submittedName>
</protein>
<evidence type="ECO:0000313" key="2">
    <source>
        <dbReference type="EMBL" id="KAL0484694.1"/>
    </source>
</evidence>
<reference evidence="2 3" key="1">
    <citation type="submission" date="2024-03" db="EMBL/GenBank/DDBJ databases">
        <title>The Acrasis kona genome and developmental transcriptomes reveal deep origins of eukaryotic multicellular pathways.</title>
        <authorList>
            <person name="Sheikh S."/>
            <person name="Fu C.-J."/>
            <person name="Brown M.W."/>
            <person name="Baldauf S.L."/>
        </authorList>
    </citation>
    <scope>NUCLEOTIDE SEQUENCE [LARGE SCALE GENOMIC DNA]</scope>
    <source>
        <strain evidence="2 3">ATCC MYA-3509</strain>
    </source>
</reference>
<comment type="caution">
    <text evidence="2">The sequence shown here is derived from an EMBL/GenBank/DDBJ whole genome shotgun (WGS) entry which is preliminary data.</text>
</comment>
<sequence>MLKLITVALLLLHSHLITADYIDLLLEKELLYNTQGESMENSISYRLTNESIYLTSYDISNVNPSINIVSASLYITSQDIEEMKREGATEEESLTAQDSTISILLSAPFERSMSLTKISSGLSFISQHVIRKGETIAVDITDSIIYLQRSNSQDISLGFRIVGTTMTSFASRDYDARSSYIQIKCLNV</sequence>
<feature type="signal peptide" evidence="1">
    <location>
        <begin position="1"/>
        <end position="19"/>
    </location>
</feature>
<proteinExistence type="predicted"/>
<keyword evidence="1" id="KW-0732">Signal</keyword>
<evidence type="ECO:0000313" key="3">
    <source>
        <dbReference type="Proteomes" id="UP001431209"/>
    </source>
</evidence>
<keyword evidence="3" id="KW-1185">Reference proteome</keyword>
<name>A0AAW2Z704_9EUKA</name>
<dbReference type="EMBL" id="JAOPGA020001064">
    <property type="protein sequence ID" value="KAL0484694.1"/>
    <property type="molecule type" value="Genomic_DNA"/>
</dbReference>
<evidence type="ECO:0000256" key="1">
    <source>
        <dbReference type="SAM" id="SignalP"/>
    </source>
</evidence>
<accession>A0AAW2Z704</accession>
<organism evidence="2 3">
    <name type="scientific">Acrasis kona</name>
    <dbReference type="NCBI Taxonomy" id="1008807"/>
    <lineage>
        <taxon>Eukaryota</taxon>
        <taxon>Discoba</taxon>
        <taxon>Heterolobosea</taxon>
        <taxon>Tetramitia</taxon>
        <taxon>Eutetramitia</taxon>
        <taxon>Acrasidae</taxon>
        <taxon>Acrasis</taxon>
    </lineage>
</organism>
<dbReference type="AlphaFoldDB" id="A0AAW2Z704"/>
<gene>
    <name evidence="2" type="ORF">AKO1_006630</name>
</gene>